<accession>A0A5C1ABC9</accession>
<dbReference type="OrthoDB" id="8850210at2"/>
<dbReference type="RefSeq" id="WP_149110288.1">
    <property type="nucleotide sequence ID" value="NZ_CP042425.1"/>
</dbReference>
<keyword evidence="2" id="KW-1185">Reference proteome</keyword>
<reference evidence="2" key="1">
    <citation type="submission" date="2019-08" db="EMBL/GenBank/DDBJ databases">
        <title>Limnoglobus roseus gen. nov., sp. nov., a novel freshwater planctomycete with a giant genome from the family Gemmataceae.</title>
        <authorList>
            <person name="Kulichevskaya I.S."/>
            <person name="Naumoff D.G."/>
            <person name="Miroshnikov K."/>
            <person name="Ivanova A."/>
            <person name="Philippov D.A."/>
            <person name="Hakobyan A."/>
            <person name="Rijpstra I.C."/>
            <person name="Sinninghe Damste J.S."/>
            <person name="Liesack W."/>
            <person name="Dedysh S.N."/>
        </authorList>
    </citation>
    <scope>NUCLEOTIDE SEQUENCE [LARGE SCALE GENOMIC DNA]</scope>
    <source>
        <strain evidence="2">PX52</strain>
    </source>
</reference>
<gene>
    <name evidence="1" type="ORF">PX52LOC_02394</name>
</gene>
<organism evidence="1 2">
    <name type="scientific">Limnoglobus roseus</name>
    <dbReference type="NCBI Taxonomy" id="2598579"/>
    <lineage>
        <taxon>Bacteria</taxon>
        <taxon>Pseudomonadati</taxon>
        <taxon>Planctomycetota</taxon>
        <taxon>Planctomycetia</taxon>
        <taxon>Gemmatales</taxon>
        <taxon>Gemmataceae</taxon>
        <taxon>Limnoglobus</taxon>
    </lineage>
</organism>
<sequence>MAGLGMLDARMQEAARDVAERAGCYLGEVIVRTLGGRWVPASQTVLAGPLRSAGLPLAVELPNGHCCNPLGRPFKLLEHGREGESTAGFYAGVESLAREPAVTPPPRRPWWRLWG</sequence>
<name>A0A5C1ABC9_9BACT</name>
<protein>
    <submittedName>
        <fullName evidence="1">Uncharacterized protein</fullName>
    </submittedName>
</protein>
<proteinExistence type="predicted"/>
<dbReference type="Proteomes" id="UP000324974">
    <property type="component" value="Chromosome"/>
</dbReference>
<evidence type="ECO:0000313" key="2">
    <source>
        <dbReference type="Proteomes" id="UP000324974"/>
    </source>
</evidence>
<dbReference type="AlphaFoldDB" id="A0A5C1ABC9"/>
<dbReference type="KEGG" id="lrs:PX52LOC_02394"/>
<dbReference type="EMBL" id="CP042425">
    <property type="protein sequence ID" value="QEL15473.1"/>
    <property type="molecule type" value="Genomic_DNA"/>
</dbReference>
<evidence type="ECO:0000313" key="1">
    <source>
        <dbReference type="EMBL" id="QEL15473.1"/>
    </source>
</evidence>